<organism evidence="1 2">
    <name type="scientific">Glossina palpalis gambiensis</name>
    <dbReference type="NCBI Taxonomy" id="67801"/>
    <lineage>
        <taxon>Eukaryota</taxon>
        <taxon>Metazoa</taxon>
        <taxon>Ecdysozoa</taxon>
        <taxon>Arthropoda</taxon>
        <taxon>Hexapoda</taxon>
        <taxon>Insecta</taxon>
        <taxon>Pterygota</taxon>
        <taxon>Neoptera</taxon>
        <taxon>Endopterygota</taxon>
        <taxon>Diptera</taxon>
        <taxon>Brachycera</taxon>
        <taxon>Muscomorpha</taxon>
        <taxon>Hippoboscoidea</taxon>
        <taxon>Glossinidae</taxon>
        <taxon>Glossina</taxon>
    </lineage>
</organism>
<dbReference type="AlphaFoldDB" id="A0A1B0B682"/>
<reference evidence="1" key="2">
    <citation type="submission" date="2020-05" db="UniProtKB">
        <authorList>
            <consortium name="EnsemblMetazoa"/>
        </authorList>
    </citation>
    <scope>IDENTIFICATION</scope>
    <source>
        <strain evidence="1">IAEA</strain>
    </source>
</reference>
<name>A0A1B0B682_9MUSC</name>
<evidence type="ECO:0000313" key="2">
    <source>
        <dbReference type="Proteomes" id="UP000092460"/>
    </source>
</evidence>
<reference evidence="2" key="1">
    <citation type="submission" date="2015-01" db="EMBL/GenBank/DDBJ databases">
        <authorList>
            <person name="Aksoy S."/>
            <person name="Warren W."/>
            <person name="Wilson R.K."/>
        </authorList>
    </citation>
    <scope>NUCLEOTIDE SEQUENCE [LARGE SCALE GENOMIC DNA]</scope>
    <source>
        <strain evidence="2">IAEA</strain>
    </source>
</reference>
<sequence length="72" mass="8466">MFFSYGNSSDPGPLAFAYFLVNLTARFAYCLGKRDLIACLPIQRSLRLLEDHRRHHYHTRLPHIQVYCINVK</sequence>
<accession>A0A1B0B682</accession>
<proteinExistence type="predicted"/>
<evidence type="ECO:0000313" key="1">
    <source>
        <dbReference type="EnsemblMetazoa" id="GPPI020245-PA"/>
    </source>
</evidence>
<dbReference type="EMBL" id="JXJN01009018">
    <property type="status" value="NOT_ANNOTATED_CDS"/>
    <property type="molecule type" value="Genomic_DNA"/>
</dbReference>
<dbReference type="Proteomes" id="UP000092460">
    <property type="component" value="Unassembled WGS sequence"/>
</dbReference>
<dbReference type="EnsemblMetazoa" id="GPPI020245-RA">
    <property type="protein sequence ID" value="GPPI020245-PA"/>
    <property type="gene ID" value="GPPI020245"/>
</dbReference>
<keyword evidence="2" id="KW-1185">Reference proteome</keyword>
<protein>
    <submittedName>
        <fullName evidence="1">Uncharacterized protein</fullName>
    </submittedName>
</protein>
<dbReference type="VEuPathDB" id="VectorBase:GPPI020245"/>